<sequence>MASEASAACADTPIRIIDGDDALVNYEDAMLNKKNCFLKFLEHFLKRDQTKKAMLYTWYCNEPLARVQIFTTVLIQYRIIAYKLNVETEEIEVSLGTIPRKIMVYDSFGGCQDSWPNYYHEILRISSIKPKEQWVIDIGGAHY</sequence>
<dbReference type="Proteomes" id="UP000249619">
    <property type="component" value="Unassembled WGS sequence"/>
</dbReference>
<protein>
    <submittedName>
        <fullName evidence="1">Metal ion binding</fullName>
    </submittedName>
</protein>
<gene>
    <name evidence="1" type="ORF">DDE83_004498</name>
</gene>
<dbReference type="AlphaFoldDB" id="A0A364N4E4"/>
<dbReference type="OrthoDB" id="432970at2759"/>
<dbReference type="STRING" id="183478.A0A364N4E4"/>
<dbReference type="EMBL" id="QGDH01000056">
    <property type="protein sequence ID" value="RAR11462.1"/>
    <property type="molecule type" value="Genomic_DNA"/>
</dbReference>
<accession>A0A364N4E4</accession>
<evidence type="ECO:0000313" key="1">
    <source>
        <dbReference type="EMBL" id="RAR11462.1"/>
    </source>
</evidence>
<evidence type="ECO:0000313" key="2">
    <source>
        <dbReference type="Proteomes" id="UP000249619"/>
    </source>
</evidence>
<reference evidence="2" key="1">
    <citation type="submission" date="2018-05" db="EMBL/GenBank/DDBJ databases">
        <title>Draft genome sequence of Stemphylium lycopersici strain CIDEFI 213.</title>
        <authorList>
            <person name="Medina R."/>
            <person name="Franco M.E.E."/>
            <person name="Lucentini C.G."/>
            <person name="Saparrat M.C.N."/>
            <person name="Balatti P.A."/>
        </authorList>
    </citation>
    <scope>NUCLEOTIDE SEQUENCE [LARGE SCALE GENOMIC DNA]</scope>
    <source>
        <strain evidence="2">CIDEFI 213</strain>
    </source>
</reference>
<proteinExistence type="predicted"/>
<keyword evidence="2" id="KW-1185">Reference proteome</keyword>
<name>A0A364N4E4_STELY</name>
<organism evidence="1 2">
    <name type="scientific">Stemphylium lycopersici</name>
    <name type="common">Tomato gray leaf spot disease fungus</name>
    <name type="synonym">Thyrospora lycopersici</name>
    <dbReference type="NCBI Taxonomy" id="183478"/>
    <lineage>
        <taxon>Eukaryota</taxon>
        <taxon>Fungi</taxon>
        <taxon>Dikarya</taxon>
        <taxon>Ascomycota</taxon>
        <taxon>Pezizomycotina</taxon>
        <taxon>Dothideomycetes</taxon>
        <taxon>Pleosporomycetidae</taxon>
        <taxon>Pleosporales</taxon>
        <taxon>Pleosporineae</taxon>
        <taxon>Pleosporaceae</taxon>
        <taxon>Stemphylium</taxon>
    </lineage>
</organism>
<comment type="caution">
    <text evidence="1">The sequence shown here is derived from an EMBL/GenBank/DDBJ whole genome shotgun (WGS) entry which is preliminary data.</text>
</comment>